<dbReference type="PROSITE" id="PS50016">
    <property type="entry name" value="ZF_PHD_2"/>
    <property type="match status" value="2"/>
</dbReference>
<dbReference type="eggNOG" id="KOG1473">
    <property type="taxonomic scope" value="Eukaryota"/>
</dbReference>
<evidence type="ECO:0000256" key="5">
    <source>
        <dbReference type="SAM" id="MobiDB-lite"/>
    </source>
</evidence>
<dbReference type="AlphaFoldDB" id="B7FZ99"/>
<gene>
    <name evidence="7" type="ORF">PHATRDRAFT_45954</name>
</gene>
<organism evidence="7 8">
    <name type="scientific">Phaeodactylum tricornutum (strain CCAP 1055/1)</name>
    <dbReference type="NCBI Taxonomy" id="556484"/>
    <lineage>
        <taxon>Eukaryota</taxon>
        <taxon>Sar</taxon>
        <taxon>Stramenopiles</taxon>
        <taxon>Ochrophyta</taxon>
        <taxon>Bacillariophyta</taxon>
        <taxon>Bacillariophyceae</taxon>
        <taxon>Bacillariophycidae</taxon>
        <taxon>Naviculales</taxon>
        <taxon>Phaeodactylaceae</taxon>
        <taxon>Phaeodactylum</taxon>
    </lineage>
</organism>
<dbReference type="HOGENOM" id="CLU_292651_0_0_1"/>
<feature type="compositionally biased region" description="Low complexity" evidence="5">
    <location>
        <begin position="814"/>
        <end position="828"/>
    </location>
</feature>
<dbReference type="SUPFAM" id="SSF57903">
    <property type="entry name" value="FYVE/PHD zinc finger"/>
    <property type="match status" value="2"/>
</dbReference>
<dbReference type="InParanoid" id="B7FZ99"/>
<name>B7FZ99_PHATC</name>
<dbReference type="PANTHER" id="PTHR24102">
    <property type="entry name" value="PHD FINGER PROTEIN"/>
    <property type="match status" value="1"/>
</dbReference>
<feature type="region of interest" description="Disordered" evidence="5">
    <location>
        <begin position="54"/>
        <end position="89"/>
    </location>
</feature>
<dbReference type="CDD" id="cd15525">
    <property type="entry name" value="PHD_UHRF1_2"/>
    <property type="match status" value="1"/>
</dbReference>
<feature type="compositionally biased region" description="Basic and acidic residues" evidence="5">
    <location>
        <begin position="651"/>
        <end position="660"/>
    </location>
</feature>
<evidence type="ECO:0000256" key="2">
    <source>
        <dbReference type="ARBA" id="ARBA00022771"/>
    </source>
</evidence>
<dbReference type="OrthoDB" id="124855at2759"/>
<feature type="region of interest" description="Disordered" evidence="5">
    <location>
        <begin position="421"/>
        <end position="480"/>
    </location>
</feature>
<evidence type="ECO:0000256" key="3">
    <source>
        <dbReference type="ARBA" id="ARBA00022833"/>
    </source>
</evidence>
<feature type="compositionally biased region" description="Basic and acidic residues" evidence="5">
    <location>
        <begin position="361"/>
        <end position="396"/>
    </location>
</feature>
<feature type="region of interest" description="Disordered" evidence="5">
    <location>
        <begin position="167"/>
        <end position="222"/>
    </location>
</feature>
<feature type="region of interest" description="Disordered" evidence="5">
    <location>
        <begin position="723"/>
        <end position="753"/>
    </location>
</feature>
<feature type="compositionally biased region" description="Polar residues" evidence="5">
    <location>
        <begin position="459"/>
        <end position="471"/>
    </location>
</feature>
<accession>B7FZ99</accession>
<feature type="compositionally biased region" description="Low complexity" evidence="5">
    <location>
        <begin position="54"/>
        <end position="75"/>
    </location>
</feature>
<feature type="region of interest" description="Disordered" evidence="5">
    <location>
        <begin position="863"/>
        <end position="889"/>
    </location>
</feature>
<feature type="compositionally biased region" description="Polar residues" evidence="5">
    <location>
        <begin position="591"/>
        <end position="614"/>
    </location>
</feature>
<feature type="region of interest" description="Disordered" evidence="5">
    <location>
        <begin position="576"/>
        <end position="685"/>
    </location>
</feature>
<feature type="compositionally biased region" description="Low complexity" evidence="5">
    <location>
        <begin position="868"/>
        <end position="889"/>
    </location>
</feature>
<dbReference type="EMBL" id="CM000611">
    <property type="protein sequence ID" value="EEC48304.1"/>
    <property type="molecule type" value="Genomic_DNA"/>
</dbReference>
<dbReference type="InterPro" id="IPR001965">
    <property type="entry name" value="Znf_PHD"/>
</dbReference>
<feature type="compositionally biased region" description="Basic and acidic residues" evidence="5">
    <location>
        <begin position="317"/>
        <end position="327"/>
    </location>
</feature>
<dbReference type="Proteomes" id="UP000000759">
    <property type="component" value="Chromosome 8"/>
</dbReference>
<evidence type="ECO:0000313" key="7">
    <source>
        <dbReference type="EMBL" id="EEC48304.1"/>
    </source>
</evidence>
<feature type="region of interest" description="Disordered" evidence="5">
    <location>
        <begin position="1020"/>
        <end position="1041"/>
    </location>
</feature>
<protein>
    <recommendedName>
        <fullName evidence="6">PHD-type domain-containing protein</fullName>
    </recommendedName>
</protein>
<dbReference type="GeneID" id="7200831"/>
<dbReference type="SMART" id="SM00249">
    <property type="entry name" value="PHD"/>
    <property type="match status" value="2"/>
</dbReference>
<feature type="domain" description="PHD-type" evidence="6">
    <location>
        <begin position="511"/>
        <end position="568"/>
    </location>
</feature>
<sequence>MYIDCGRGYRTVVNEPIQNSPEFVLTTANSTERRSRRMFMFLFGDEGCITSIMTSNSNSNTNTTTSTPATSASIPLDLTSSSSAPRSHNRRYLCAAPRPDQYDEHASPVLQRLGHTRASRKTLLEATLRALQTRHNLERKTGPGRKSNAEHAIHFYEYLLELVENGEEEGEDIGDADSISSASNKDEAEHERNVESVNKNTLKDENNATEAQEDSVKSELDEASSMDTATFVKAHNDLCEVCDEAGDLLMCETCNLVFHVACVRPALETLPEQDYKCAYCVLSTEPKNSRPRKQAAAAVRLMARLRNQFQRNKRRGRNDAGDSKRDNEDEDQIVSSDLGDKPSEASGNEEISKLEPSAGTDEEKSSEEEKDKTNDTKDTTKEIADPRKVTEDRTNIEEATPLASNKRRKLELYRITDAFSTPENMEDGRSKRNRKQPMLYDPQAGPARKWQSDEPKYWNSDSQSDNSISGESETRDADEKDAFGTVVKKVGSARKENGEIHCSFCEDDPFIELCCFCGCRVCFGKHHQSKLLLCDECDDEYHTFCLSPPLKSLPASNAEWFCPSCSVSQQRRQITTKSLSSRIGTRGAMSKSPSPTRISSRQAATKASHSTSLTEHVKRGPGRPRSKDRILTVAVGKKRGRPPKSASQGSPDKKRAKTEPTTKLSSQTPKSDDGKARSKSLVGAVSDHDPVTDYISATAPIQEVKISRSGRPVKRGSFHDEIEQREQHLRSDRSHPISPSKAITNQTSSTPATIPAEIIEASTIADSESDSLKATKTTSVLQGSQQASANATALENASPSPVFSEPASPPAPMNNKASKVSVKVSVSNPTPNVQPSVRINTVPSIATIPPMVEPTPVSVPPTAMKPVSAPMSSSTSTSLPTTGQSTLLSPSKISDPAPATNNVEPAAVISTAAITMAKAAVPQPLTASASVPPPIAQNKEVKVPRRKPGARECMQISRRFGVRAIPQKYMDIMTDYCKRGKVEHLIRMRERLDDHSRFLEAQLAGLEALVLEKGESSVVVPSMPSGPDRKLERTLGTEYDL</sequence>
<feature type="compositionally biased region" description="Basic and acidic residues" evidence="5">
    <location>
        <begin position="723"/>
        <end position="735"/>
    </location>
</feature>
<feature type="compositionally biased region" description="Polar residues" evidence="5">
    <location>
        <begin position="741"/>
        <end position="752"/>
    </location>
</feature>
<dbReference type="PANTHER" id="PTHR24102:SF28">
    <property type="entry name" value="PHD-TYPE DOMAIN-CONTAINING PROTEIN"/>
    <property type="match status" value="1"/>
</dbReference>
<proteinExistence type="predicted"/>
<dbReference type="PaxDb" id="2850-Phatr45954"/>
<dbReference type="RefSeq" id="XP_002180113.1">
    <property type="nucleotide sequence ID" value="XM_002180077.1"/>
</dbReference>
<dbReference type="PROSITE" id="PS01359">
    <property type="entry name" value="ZF_PHD_1"/>
    <property type="match status" value="2"/>
</dbReference>
<feature type="region of interest" description="Disordered" evidence="5">
    <location>
        <begin position="775"/>
        <end position="835"/>
    </location>
</feature>
<dbReference type="Pfam" id="PF00628">
    <property type="entry name" value="PHD"/>
    <property type="match status" value="2"/>
</dbReference>
<evidence type="ECO:0000259" key="6">
    <source>
        <dbReference type="PROSITE" id="PS50016"/>
    </source>
</evidence>
<dbReference type="InterPro" id="IPR019786">
    <property type="entry name" value="Zinc_finger_PHD-type_CS"/>
</dbReference>
<keyword evidence="1" id="KW-0479">Metal-binding</keyword>
<feature type="region of interest" description="Disordered" evidence="5">
    <location>
        <begin position="307"/>
        <end position="405"/>
    </location>
</feature>
<dbReference type="InterPro" id="IPR019787">
    <property type="entry name" value="Znf_PHD-finger"/>
</dbReference>
<evidence type="ECO:0000256" key="1">
    <source>
        <dbReference type="ARBA" id="ARBA00022723"/>
    </source>
</evidence>
<evidence type="ECO:0000256" key="4">
    <source>
        <dbReference type="PROSITE-ProRule" id="PRU00146"/>
    </source>
</evidence>
<keyword evidence="2 4" id="KW-0863">Zinc-finger</keyword>
<reference evidence="8" key="2">
    <citation type="submission" date="2008-08" db="EMBL/GenBank/DDBJ databases">
        <authorList>
            <consortium name="Diatom Consortium"/>
            <person name="Grigoriev I."/>
            <person name="Grimwood J."/>
            <person name="Kuo A."/>
            <person name="Otillar R.P."/>
            <person name="Salamov A."/>
            <person name="Detter J.C."/>
            <person name="Lindquist E."/>
            <person name="Shapiro H."/>
            <person name="Lucas S."/>
            <person name="Glavina del Rio T."/>
            <person name="Pitluck S."/>
            <person name="Rokhsar D."/>
            <person name="Bowler C."/>
        </authorList>
    </citation>
    <scope>GENOME REANNOTATION</scope>
    <source>
        <strain evidence="8">CCAP 1055/1</strain>
    </source>
</reference>
<feature type="compositionally biased region" description="Polar residues" evidence="5">
    <location>
        <begin position="775"/>
        <end position="801"/>
    </location>
</feature>
<dbReference type="Gene3D" id="3.30.40.10">
    <property type="entry name" value="Zinc/RING finger domain, C3HC4 (zinc finger)"/>
    <property type="match status" value="1"/>
</dbReference>
<dbReference type="KEGG" id="pti:PHATRDRAFT_45954"/>
<dbReference type="Gene3D" id="2.30.30.1150">
    <property type="match status" value="1"/>
</dbReference>
<dbReference type="OMA" id="GARECMQ"/>
<dbReference type="InterPro" id="IPR013083">
    <property type="entry name" value="Znf_RING/FYVE/PHD"/>
</dbReference>
<feature type="compositionally biased region" description="Basic and acidic residues" evidence="5">
    <location>
        <begin position="184"/>
        <end position="194"/>
    </location>
</feature>
<reference evidence="7 8" key="1">
    <citation type="journal article" date="2008" name="Nature">
        <title>The Phaeodactylum genome reveals the evolutionary history of diatom genomes.</title>
        <authorList>
            <person name="Bowler C."/>
            <person name="Allen A.E."/>
            <person name="Badger J.H."/>
            <person name="Grimwood J."/>
            <person name="Jabbari K."/>
            <person name="Kuo A."/>
            <person name="Maheswari U."/>
            <person name="Martens C."/>
            <person name="Maumus F."/>
            <person name="Otillar R.P."/>
            <person name="Rayko E."/>
            <person name="Salamov A."/>
            <person name="Vandepoele K."/>
            <person name="Beszteri B."/>
            <person name="Gruber A."/>
            <person name="Heijde M."/>
            <person name="Katinka M."/>
            <person name="Mock T."/>
            <person name="Valentin K."/>
            <person name="Verret F."/>
            <person name="Berges J.A."/>
            <person name="Brownlee C."/>
            <person name="Cadoret J.P."/>
            <person name="Chiovitti A."/>
            <person name="Choi C.J."/>
            <person name="Coesel S."/>
            <person name="De Martino A."/>
            <person name="Detter J.C."/>
            <person name="Durkin C."/>
            <person name="Falciatore A."/>
            <person name="Fournet J."/>
            <person name="Haruta M."/>
            <person name="Huysman M.J."/>
            <person name="Jenkins B.D."/>
            <person name="Jiroutova K."/>
            <person name="Jorgensen R.E."/>
            <person name="Joubert Y."/>
            <person name="Kaplan A."/>
            <person name="Kroger N."/>
            <person name="Kroth P.G."/>
            <person name="La Roche J."/>
            <person name="Lindquist E."/>
            <person name="Lommer M."/>
            <person name="Martin-Jezequel V."/>
            <person name="Lopez P.J."/>
            <person name="Lucas S."/>
            <person name="Mangogna M."/>
            <person name="McGinnis K."/>
            <person name="Medlin L.K."/>
            <person name="Montsant A."/>
            <person name="Oudot-Le Secq M.P."/>
            <person name="Napoli C."/>
            <person name="Obornik M."/>
            <person name="Parker M.S."/>
            <person name="Petit J.L."/>
            <person name="Porcel B.M."/>
            <person name="Poulsen N."/>
            <person name="Robison M."/>
            <person name="Rychlewski L."/>
            <person name="Rynearson T.A."/>
            <person name="Schmutz J."/>
            <person name="Shapiro H."/>
            <person name="Siaut M."/>
            <person name="Stanley M."/>
            <person name="Sussman M.R."/>
            <person name="Taylor A.R."/>
            <person name="Vardi A."/>
            <person name="von Dassow P."/>
            <person name="Vyverman W."/>
            <person name="Willis A."/>
            <person name="Wyrwicz L.S."/>
            <person name="Rokhsar D.S."/>
            <person name="Weissenbach J."/>
            <person name="Armbrust E.V."/>
            <person name="Green B.R."/>
            <person name="Van de Peer Y."/>
            <person name="Grigoriev I.V."/>
        </authorList>
    </citation>
    <scope>NUCLEOTIDE SEQUENCE [LARGE SCALE GENOMIC DNA]</scope>
    <source>
        <strain evidence="7 8">CCAP 1055/1</strain>
    </source>
</reference>
<keyword evidence="8" id="KW-1185">Reference proteome</keyword>
<dbReference type="GO" id="GO:0008270">
    <property type="term" value="F:zinc ion binding"/>
    <property type="evidence" value="ECO:0007669"/>
    <property type="project" value="UniProtKB-KW"/>
</dbReference>
<keyword evidence="3" id="KW-0862">Zinc</keyword>
<feature type="domain" description="PHD-type" evidence="6">
    <location>
        <begin position="236"/>
        <end position="283"/>
    </location>
</feature>
<dbReference type="InterPro" id="IPR011011">
    <property type="entry name" value="Znf_FYVE_PHD"/>
</dbReference>
<evidence type="ECO:0000313" key="8">
    <source>
        <dbReference type="Proteomes" id="UP000000759"/>
    </source>
</evidence>